<comment type="caution">
    <text evidence="2">The sequence shown here is derived from an EMBL/GenBank/DDBJ whole genome shotgun (WGS) entry which is preliminary data.</text>
</comment>
<name>A0A8J5FRH7_ZINOF</name>
<dbReference type="GO" id="GO:0061522">
    <property type="term" value="F:1,4-dihydroxy-2-naphthoyl-CoA thioesterase activity"/>
    <property type="evidence" value="ECO:0007669"/>
    <property type="project" value="TreeGrafter"/>
</dbReference>
<evidence type="ECO:0000313" key="2">
    <source>
        <dbReference type="EMBL" id="KAG6490296.1"/>
    </source>
</evidence>
<feature type="domain" description="Thioesterase" evidence="1">
    <location>
        <begin position="41"/>
        <end position="116"/>
    </location>
</feature>
<dbReference type="OrthoDB" id="46529at2759"/>
<protein>
    <recommendedName>
        <fullName evidence="1">Thioesterase domain-containing protein</fullName>
    </recommendedName>
</protein>
<dbReference type="AlphaFoldDB" id="A0A8J5FRH7"/>
<keyword evidence="3" id="KW-1185">Reference proteome</keyword>
<dbReference type="GO" id="GO:0042372">
    <property type="term" value="P:phylloquinone biosynthetic process"/>
    <property type="evidence" value="ECO:0007669"/>
    <property type="project" value="TreeGrafter"/>
</dbReference>
<dbReference type="GO" id="GO:0005777">
    <property type="term" value="C:peroxisome"/>
    <property type="evidence" value="ECO:0007669"/>
    <property type="project" value="TreeGrafter"/>
</dbReference>
<organism evidence="2 3">
    <name type="scientific">Zingiber officinale</name>
    <name type="common">Ginger</name>
    <name type="synonym">Amomum zingiber</name>
    <dbReference type="NCBI Taxonomy" id="94328"/>
    <lineage>
        <taxon>Eukaryota</taxon>
        <taxon>Viridiplantae</taxon>
        <taxon>Streptophyta</taxon>
        <taxon>Embryophyta</taxon>
        <taxon>Tracheophyta</taxon>
        <taxon>Spermatophyta</taxon>
        <taxon>Magnoliopsida</taxon>
        <taxon>Liliopsida</taxon>
        <taxon>Zingiberales</taxon>
        <taxon>Zingiberaceae</taxon>
        <taxon>Zingiber</taxon>
    </lineage>
</organism>
<dbReference type="InterPro" id="IPR003736">
    <property type="entry name" value="PAAI_dom"/>
</dbReference>
<sequence>MTDEDPPLDAPLQAIGFRFDVVSGDYVAGLLTVSDICCQPYGMLHGGVSALIAEALASIGAQLAAGEDRRIVGVQLSINHHRSARTGDCLLAEATPAQTGSLLQIWDVRMWKVDDESTSAKGVLLASSTVTILEKTREVPPEVAKIYLRHATKNKISKL</sequence>
<dbReference type="CDD" id="cd03443">
    <property type="entry name" value="PaaI_thioesterase"/>
    <property type="match status" value="1"/>
</dbReference>
<evidence type="ECO:0000259" key="1">
    <source>
        <dbReference type="Pfam" id="PF03061"/>
    </source>
</evidence>
<proteinExistence type="predicted"/>
<dbReference type="Pfam" id="PF03061">
    <property type="entry name" value="4HBT"/>
    <property type="match status" value="1"/>
</dbReference>
<evidence type="ECO:0000313" key="3">
    <source>
        <dbReference type="Proteomes" id="UP000734854"/>
    </source>
</evidence>
<dbReference type="NCBIfam" id="TIGR00369">
    <property type="entry name" value="unchar_dom_1"/>
    <property type="match status" value="1"/>
</dbReference>
<dbReference type="PANTHER" id="PTHR43240:SF5">
    <property type="entry name" value="1,4-DIHYDROXY-2-NAPHTHOYL-COA THIOESTERASE 1"/>
    <property type="match status" value="1"/>
</dbReference>
<reference evidence="2 3" key="1">
    <citation type="submission" date="2020-08" db="EMBL/GenBank/DDBJ databases">
        <title>Plant Genome Project.</title>
        <authorList>
            <person name="Zhang R.-G."/>
        </authorList>
    </citation>
    <scope>NUCLEOTIDE SEQUENCE [LARGE SCALE GENOMIC DNA]</scope>
    <source>
        <tissue evidence="2">Rhizome</tissue>
    </source>
</reference>
<dbReference type="PANTHER" id="PTHR43240">
    <property type="entry name" value="1,4-DIHYDROXY-2-NAPHTHOYL-COA THIOESTERASE 1"/>
    <property type="match status" value="1"/>
</dbReference>
<accession>A0A8J5FRH7</accession>
<dbReference type="Proteomes" id="UP000734854">
    <property type="component" value="Unassembled WGS sequence"/>
</dbReference>
<gene>
    <name evidence="2" type="ORF">ZIOFF_051585</name>
</gene>
<dbReference type="InterPro" id="IPR006683">
    <property type="entry name" value="Thioestr_dom"/>
</dbReference>
<dbReference type="EMBL" id="JACMSC010000014">
    <property type="protein sequence ID" value="KAG6490296.1"/>
    <property type="molecule type" value="Genomic_DNA"/>
</dbReference>